<feature type="transmembrane region" description="Helical" evidence="7">
    <location>
        <begin position="126"/>
        <end position="152"/>
    </location>
</feature>
<evidence type="ECO:0000256" key="5">
    <source>
        <dbReference type="ARBA" id="ARBA00038359"/>
    </source>
</evidence>
<evidence type="ECO:0000256" key="6">
    <source>
        <dbReference type="SAM" id="MobiDB-lite"/>
    </source>
</evidence>
<evidence type="ECO:0000313" key="9">
    <source>
        <dbReference type="EMBL" id="KAL1306509.1"/>
    </source>
</evidence>
<evidence type="ECO:0000256" key="2">
    <source>
        <dbReference type="ARBA" id="ARBA00022692"/>
    </source>
</evidence>
<feature type="transmembrane region" description="Helical" evidence="7">
    <location>
        <begin position="12"/>
        <end position="32"/>
    </location>
</feature>
<comment type="caution">
    <text evidence="9">The sequence shown here is derived from an EMBL/GenBank/DDBJ whole genome shotgun (WGS) entry which is preliminary data.</text>
</comment>
<comment type="subcellular location">
    <subcellularLocation>
        <location evidence="1">Membrane</location>
        <topology evidence="1">Multi-pass membrane protein</topology>
    </subcellularLocation>
</comment>
<feature type="domain" description="Rhodopsin" evidence="8">
    <location>
        <begin position="29"/>
        <end position="263"/>
    </location>
</feature>
<keyword evidence="10" id="KW-1185">Reference proteome</keyword>
<evidence type="ECO:0000256" key="7">
    <source>
        <dbReference type="SAM" id="Phobius"/>
    </source>
</evidence>
<gene>
    <name evidence="9" type="ORF">AAFC00_005204</name>
</gene>
<evidence type="ECO:0000256" key="1">
    <source>
        <dbReference type="ARBA" id="ARBA00004141"/>
    </source>
</evidence>
<evidence type="ECO:0000256" key="3">
    <source>
        <dbReference type="ARBA" id="ARBA00022989"/>
    </source>
</evidence>
<dbReference type="Proteomes" id="UP001562354">
    <property type="component" value="Unassembled WGS sequence"/>
</dbReference>
<evidence type="ECO:0000256" key="4">
    <source>
        <dbReference type="ARBA" id="ARBA00023136"/>
    </source>
</evidence>
<feature type="transmembrane region" description="Helical" evidence="7">
    <location>
        <begin position="164"/>
        <end position="184"/>
    </location>
</feature>
<feature type="transmembrane region" description="Helical" evidence="7">
    <location>
        <begin position="44"/>
        <end position="62"/>
    </location>
</feature>
<accession>A0ABR3PK41</accession>
<dbReference type="GeneID" id="95978903"/>
<dbReference type="PANTHER" id="PTHR33048">
    <property type="entry name" value="PTH11-LIKE INTEGRAL MEMBRANE PROTEIN (AFU_ORTHOLOGUE AFUA_5G11245)"/>
    <property type="match status" value="1"/>
</dbReference>
<dbReference type="InterPro" id="IPR049326">
    <property type="entry name" value="Rhodopsin_dom_fungi"/>
</dbReference>
<dbReference type="InterPro" id="IPR052337">
    <property type="entry name" value="SAT4-like"/>
</dbReference>
<feature type="transmembrane region" description="Helical" evidence="7">
    <location>
        <begin position="247"/>
        <end position="267"/>
    </location>
</feature>
<feature type="transmembrane region" description="Helical" evidence="7">
    <location>
        <begin position="92"/>
        <end position="114"/>
    </location>
</feature>
<keyword evidence="2 7" id="KW-0812">Transmembrane</keyword>
<evidence type="ECO:0000313" key="10">
    <source>
        <dbReference type="Proteomes" id="UP001562354"/>
    </source>
</evidence>
<evidence type="ECO:0000259" key="8">
    <source>
        <dbReference type="Pfam" id="PF20684"/>
    </source>
</evidence>
<feature type="compositionally biased region" description="Low complexity" evidence="6">
    <location>
        <begin position="342"/>
        <end position="361"/>
    </location>
</feature>
<feature type="transmembrane region" description="Helical" evidence="7">
    <location>
        <begin position="205"/>
        <end position="227"/>
    </location>
</feature>
<dbReference type="RefSeq" id="XP_069202781.1">
    <property type="nucleotide sequence ID" value="XM_069344952.1"/>
</dbReference>
<dbReference type="EMBL" id="JBFMKM010000004">
    <property type="protein sequence ID" value="KAL1306509.1"/>
    <property type="molecule type" value="Genomic_DNA"/>
</dbReference>
<name>A0ABR3PK41_9PEZI</name>
<proteinExistence type="inferred from homology"/>
<feature type="region of interest" description="Disordered" evidence="6">
    <location>
        <begin position="338"/>
        <end position="362"/>
    </location>
</feature>
<dbReference type="PANTHER" id="PTHR33048:SF47">
    <property type="entry name" value="INTEGRAL MEMBRANE PROTEIN-RELATED"/>
    <property type="match status" value="1"/>
</dbReference>
<reference evidence="9 10" key="1">
    <citation type="submission" date="2024-07" db="EMBL/GenBank/DDBJ databases">
        <title>Draft sequence of the Neodothiora populina.</title>
        <authorList>
            <person name="Drown D.D."/>
            <person name="Schuette U.S."/>
            <person name="Buechlein A.B."/>
            <person name="Rusch D.R."/>
            <person name="Winton L.W."/>
            <person name="Adams G.A."/>
        </authorList>
    </citation>
    <scope>NUCLEOTIDE SEQUENCE [LARGE SCALE GENOMIC DNA]</scope>
    <source>
        <strain evidence="9 10">CPC 39397</strain>
    </source>
</reference>
<comment type="similarity">
    <text evidence="5">Belongs to the SAT4 family.</text>
</comment>
<organism evidence="9 10">
    <name type="scientific">Neodothiora populina</name>
    <dbReference type="NCBI Taxonomy" id="2781224"/>
    <lineage>
        <taxon>Eukaryota</taxon>
        <taxon>Fungi</taxon>
        <taxon>Dikarya</taxon>
        <taxon>Ascomycota</taxon>
        <taxon>Pezizomycotina</taxon>
        <taxon>Dothideomycetes</taxon>
        <taxon>Dothideomycetidae</taxon>
        <taxon>Dothideales</taxon>
        <taxon>Dothioraceae</taxon>
        <taxon>Neodothiora</taxon>
    </lineage>
</organism>
<keyword evidence="3 7" id="KW-1133">Transmembrane helix</keyword>
<dbReference type="Pfam" id="PF20684">
    <property type="entry name" value="Fung_rhodopsin"/>
    <property type="match status" value="1"/>
</dbReference>
<sequence>MGSGQPDGKTQIIVTTTMLLLAMITVAGRLIIRFAVLRSAGIDDYLIMIAIILSTGQVSMLIKQVSLGQGTPTSQLPLANVEALVLKLYQSVIVYIGALTSTKLSILFLYLRFFRGRKTRILTYSLIVFVAVASIGSILLCALACTPIRASWDIRVKGHCLSNMLVWFTAAGLALFSDLAILILPMPVVSSLKLPRRQRLELISVFGLGSIACLITIIRLHILYDIAVAADVALDNGLPAIISSTEVNIGIMCASIPCWRSTIVTFYKRMKKHHLFRNIFPKASDEPASGPDDVPSFEFRSHSRDVEMCCSDGTDTLVNSDESKSHFIAIEKTSTGNTAGLSQSITTSRSTTTSQSTSTTQADTMGAMNVRDPKTTRKSDEVPIKQDPKSILRSVTITCTSEPLSSMDLKQTSEPCLPLNGGIWDGTSTEAGVSSASARLAAITIERNDSDLGGIWDGTCNGIGGLGTEIWIPSDRRTS</sequence>
<protein>
    <recommendedName>
        <fullName evidence="8">Rhodopsin domain-containing protein</fullName>
    </recommendedName>
</protein>
<keyword evidence="4 7" id="KW-0472">Membrane</keyword>